<feature type="transmembrane region" description="Helical" evidence="12">
    <location>
        <begin position="300"/>
        <end position="318"/>
    </location>
</feature>
<dbReference type="GO" id="GO:0046872">
    <property type="term" value="F:metal ion binding"/>
    <property type="evidence" value="ECO:0007669"/>
    <property type="project" value="UniProtKB-KW"/>
</dbReference>
<evidence type="ECO:0000256" key="8">
    <source>
        <dbReference type="ARBA" id="ARBA00023133"/>
    </source>
</evidence>
<dbReference type="InterPro" id="IPR050450">
    <property type="entry name" value="COX15/CtaA_HemeA_synthase"/>
</dbReference>
<keyword evidence="10" id="KW-1015">Disulfide bond</keyword>
<reference evidence="14" key="1">
    <citation type="submission" date="2017-11" db="EMBL/GenBank/DDBJ databases">
        <title>Complete Genome Sequence of Kyrpidia sp. Strain EA-1, a thermophilic, hydrogen-oxidizing Bacterium, isolated from the Azores.</title>
        <authorList>
            <person name="Reiner J.E."/>
            <person name="Lapp C.J."/>
            <person name="Bunk B."/>
            <person name="Gescher J."/>
        </authorList>
    </citation>
    <scope>NUCLEOTIDE SEQUENCE [LARGE SCALE GENOMIC DNA]</scope>
    <source>
        <strain evidence="14">EA-1</strain>
    </source>
</reference>
<keyword evidence="3 12" id="KW-0812">Transmembrane</keyword>
<feature type="transmembrane region" description="Helical" evidence="12">
    <location>
        <begin position="144"/>
        <end position="161"/>
    </location>
</feature>
<dbReference type="Pfam" id="PF02628">
    <property type="entry name" value="COX15-CtaA"/>
    <property type="match status" value="1"/>
</dbReference>
<protein>
    <recommendedName>
        <fullName evidence="15">Heme A synthase</fullName>
    </recommendedName>
</protein>
<keyword evidence="5 12" id="KW-1133">Transmembrane helix</keyword>
<evidence type="ECO:0000256" key="5">
    <source>
        <dbReference type="ARBA" id="ARBA00022989"/>
    </source>
</evidence>
<dbReference type="KEGG" id="kyr:CVV65_03160"/>
<evidence type="ECO:0000256" key="7">
    <source>
        <dbReference type="ARBA" id="ARBA00023004"/>
    </source>
</evidence>
<dbReference type="GO" id="GO:0016020">
    <property type="term" value="C:membrane"/>
    <property type="evidence" value="ECO:0007669"/>
    <property type="project" value="UniProtKB-SubCell"/>
</dbReference>
<evidence type="ECO:0000313" key="13">
    <source>
        <dbReference type="EMBL" id="ATY84072.1"/>
    </source>
</evidence>
<feature type="transmembrane region" description="Helical" evidence="12">
    <location>
        <begin position="78"/>
        <end position="99"/>
    </location>
</feature>
<evidence type="ECO:0000256" key="6">
    <source>
        <dbReference type="ARBA" id="ARBA00023002"/>
    </source>
</evidence>
<evidence type="ECO:0000256" key="11">
    <source>
        <dbReference type="ARBA" id="ARBA00023444"/>
    </source>
</evidence>
<feature type="transmembrane region" description="Helical" evidence="12">
    <location>
        <begin position="238"/>
        <end position="257"/>
    </location>
</feature>
<evidence type="ECO:0000256" key="10">
    <source>
        <dbReference type="ARBA" id="ARBA00023157"/>
    </source>
</evidence>
<keyword evidence="9 12" id="KW-0472">Membrane</keyword>
<keyword evidence="6" id="KW-0560">Oxidoreductase</keyword>
<dbReference type="Proteomes" id="UP000231932">
    <property type="component" value="Chromosome"/>
</dbReference>
<keyword evidence="14" id="KW-1185">Reference proteome</keyword>
<proteinExistence type="predicted"/>
<dbReference type="AlphaFoldDB" id="A0A2K8N6I9"/>
<feature type="transmembrane region" description="Helical" evidence="12">
    <location>
        <begin position="269"/>
        <end position="288"/>
    </location>
</feature>
<dbReference type="InterPro" id="IPR003780">
    <property type="entry name" value="COX15/CtaA_fam"/>
</dbReference>
<dbReference type="PANTHER" id="PTHR35457">
    <property type="entry name" value="HEME A SYNTHASE"/>
    <property type="match status" value="1"/>
</dbReference>
<keyword evidence="2" id="KW-1003">Cell membrane</keyword>
<feature type="transmembrane region" description="Helical" evidence="12">
    <location>
        <begin position="111"/>
        <end position="138"/>
    </location>
</feature>
<evidence type="ECO:0000256" key="12">
    <source>
        <dbReference type="SAM" id="Phobius"/>
    </source>
</evidence>
<accession>A0A2K8N6I9</accession>
<name>A0A2K8N6I9_9BACL</name>
<gene>
    <name evidence="13" type="ORF">CVV65_03160</name>
</gene>
<comment type="subcellular location">
    <subcellularLocation>
        <location evidence="1">Membrane</location>
        <topology evidence="1">Multi-pass membrane protein</topology>
    </subcellularLocation>
</comment>
<dbReference type="GO" id="GO:0016491">
    <property type="term" value="F:oxidoreductase activity"/>
    <property type="evidence" value="ECO:0007669"/>
    <property type="project" value="UniProtKB-KW"/>
</dbReference>
<evidence type="ECO:0000256" key="1">
    <source>
        <dbReference type="ARBA" id="ARBA00004141"/>
    </source>
</evidence>
<feature type="transmembrane region" description="Helical" evidence="12">
    <location>
        <begin position="182"/>
        <end position="204"/>
    </location>
</feature>
<sequence>MRPGHRCTVARLLRAMNSTEGDGTVGYRLPLVTAVTIYISMVMGALVVGLNAGFVCPDWPLCNGQLIPPLDGLVLVEYTHRLVAAAVSLLVLAVAVVGFRNRKRLDRLSKWLLGITVASIMVQVIAGALIVVLVLPGAFTTIDVGNSMILFATMVALTVHLRRSAGSGTAVAPREMDAKDRGLMRAAWITAIAAFGEVLLGGYFRHSGAGEALFGKGTYLASHQQFIIPSKIFSTTVFALHILFAFVVVVLAVWLLTEAVRSARGVKTVVLYLSLLVAEMVAGAVAYLLELNVASVTVHWSGAALVVGLGSYLVTGLWHDLHGQQINPGHETVVSQGSSDSLTAGGRM</sequence>
<evidence type="ECO:0000256" key="3">
    <source>
        <dbReference type="ARBA" id="ARBA00022692"/>
    </source>
</evidence>
<evidence type="ECO:0008006" key="15">
    <source>
        <dbReference type="Google" id="ProtNLM"/>
    </source>
</evidence>
<keyword evidence="8" id="KW-0350">Heme biosynthesis</keyword>
<dbReference type="PANTHER" id="PTHR35457:SF1">
    <property type="entry name" value="HEME A SYNTHASE"/>
    <property type="match status" value="1"/>
</dbReference>
<evidence type="ECO:0000256" key="4">
    <source>
        <dbReference type="ARBA" id="ARBA00022723"/>
    </source>
</evidence>
<comment type="pathway">
    <text evidence="11">Porphyrin-containing compound metabolism.</text>
</comment>
<dbReference type="GO" id="GO:0006784">
    <property type="term" value="P:heme A biosynthetic process"/>
    <property type="evidence" value="ECO:0007669"/>
    <property type="project" value="InterPro"/>
</dbReference>
<feature type="transmembrane region" description="Helical" evidence="12">
    <location>
        <begin position="29"/>
        <end position="50"/>
    </location>
</feature>
<evidence type="ECO:0000313" key="14">
    <source>
        <dbReference type="Proteomes" id="UP000231932"/>
    </source>
</evidence>
<dbReference type="EMBL" id="CP024955">
    <property type="protein sequence ID" value="ATY84072.1"/>
    <property type="molecule type" value="Genomic_DNA"/>
</dbReference>
<evidence type="ECO:0000256" key="2">
    <source>
        <dbReference type="ARBA" id="ARBA00022475"/>
    </source>
</evidence>
<keyword evidence="7" id="KW-0408">Iron</keyword>
<keyword evidence="4" id="KW-0479">Metal-binding</keyword>
<organism evidence="13 14">
    <name type="scientific">Kyrpidia spormannii</name>
    <dbReference type="NCBI Taxonomy" id="2055160"/>
    <lineage>
        <taxon>Bacteria</taxon>
        <taxon>Bacillati</taxon>
        <taxon>Bacillota</taxon>
        <taxon>Bacilli</taxon>
        <taxon>Bacillales</taxon>
        <taxon>Alicyclobacillaceae</taxon>
        <taxon>Kyrpidia</taxon>
    </lineage>
</organism>
<evidence type="ECO:0000256" key="9">
    <source>
        <dbReference type="ARBA" id="ARBA00023136"/>
    </source>
</evidence>